<dbReference type="InterPro" id="IPR050769">
    <property type="entry name" value="NAT_camello-type"/>
</dbReference>
<dbReference type="GO" id="GO:0008080">
    <property type="term" value="F:N-acetyltransferase activity"/>
    <property type="evidence" value="ECO:0007669"/>
    <property type="project" value="InterPro"/>
</dbReference>
<keyword evidence="4" id="KW-1185">Reference proteome</keyword>
<keyword evidence="2" id="KW-1133">Transmembrane helix</keyword>
<reference evidence="3" key="2">
    <citation type="submission" date="2025-05" db="UniProtKB">
        <authorList>
            <consortium name="Ensembl"/>
        </authorList>
    </citation>
    <scope>IDENTIFICATION</scope>
</reference>
<keyword evidence="2" id="KW-0812">Transmembrane</keyword>
<dbReference type="PANTHER" id="PTHR13947">
    <property type="entry name" value="GNAT FAMILY N-ACETYLTRANSFERASE"/>
    <property type="match status" value="1"/>
</dbReference>
<organism evidence="3 5">
    <name type="scientific">Bos indicus x Bos taurus</name>
    <name type="common">Hybrid cattle</name>
    <dbReference type="NCBI Taxonomy" id="30522"/>
    <lineage>
        <taxon>Eukaryota</taxon>
        <taxon>Metazoa</taxon>
        <taxon>Chordata</taxon>
        <taxon>Craniata</taxon>
        <taxon>Vertebrata</taxon>
        <taxon>Euteleostomi</taxon>
        <taxon>Mammalia</taxon>
        <taxon>Eutheria</taxon>
        <taxon>Laurasiatheria</taxon>
        <taxon>Artiodactyla</taxon>
        <taxon>Ruminantia</taxon>
        <taxon>Pecora</taxon>
        <taxon>Bovidae</taxon>
        <taxon>Bovinae</taxon>
        <taxon>Bos</taxon>
    </lineage>
</organism>
<name>A0A4W2FEW0_BOBOX</name>
<accession>A0A4W2FEW0</accession>
<keyword evidence="2" id="KW-0472">Membrane</keyword>
<keyword evidence="1" id="KW-0808">Transferase</keyword>
<dbReference type="Proteomes" id="UP000429181">
    <property type="component" value="Chromosome 11"/>
</dbReference>
<proteinExistence type="predicted"/>
<dbReference type="PANTHER" id="PTHR13947:SF48">
    <property type="entry name" value="N-ACETYLTRANSFERASE 8-RELATED"/>
    <property type="match status" value="1"/>
</dbReference>
<reference evidence="4 5" key="1">
    <citation type="submission" date="2018-11" db="EMBL/GenBank/DDBJ databases">
        <title>Haplotype-resolved cattle genomes.</title>
        <authorList>
            <person name="Low W.Y."/>
            <person name="Tearle R."/>
            <person name="Bickhart D.M."/>
            <person name="Rosen B.D."/>
            <person name="Koren S."/>
            <person name="Rhie A."/>
            <person name="Hiendleder S."/>
            <person name="Phillippy A.M."/>
            <person name="Smith T.P.L."/>
            <person name="Williams J.L."/>
        </authorList>
    </citation>
    <scope>NUCLEOTIDE SEQUENCE [LARGE SCALE GENOMIC DNA]</scope>
</reference>
<evidence type="ECO:0000313" key="4">
    <source>
        <dbReference type="Proteomes" id="UP000314981"/>
    </source>
</evidence>
<evidence type="ECO:0000256" key="2">
    <source>
        <dbReference type="SAM" id="Phobius"/>
    </source>
</evidence>
<dbReference type="OMA" id="DRKWVID"/>
<protein>
    <submittedName>
        <fullName evidence="3">Uncharacterized protein</fullName>
    </submittedName>
</protein>
<sequence length="109" mass="12448">MAPYHIHKYQDNDRKWVIDLFSKAMAEHIPTTFRHILKLPQTLVLLLGGPLALFLVSGSWVLAFVASLALFAALRFLAKYPWKQFKVMSLHTDLSDITKSYFSESGSCF</sequence>
<dbReference type="AlphaFoldDB" id="A0A4W2FEW0"/>
<evidence type="ECO:0000313" key="5">
    <source>
        <dbReference type="Proteomes" id="UP000429181"/>
    </source>
</evidence>
<dbReference type="Ensembl" id="ENSBIXT00000046437.1">
    <property type="protein sequence ID" value="ENSBIXP00000035697.1"/>
    <property type="gene ID" value="ENSBIXG00000003341.1"/>
</dbReference>
<dbReference type="Proteomes" id="UP000314981">
    <property type="component" value="Chromosome 11"/>
</dbReference>
<dbReference type="GeneTree" id="ENSGT00950000182932"/>
<evidence type="ECO:0000313" key="3">
    <source>
        <dbReference type="Ensembl" id="ENSBIXP00005003847.1"/>
    </source>
</evidence>
<dbReference type="Ensembl" id="ENSBIXT00005009527.1">
    <property type="protein sequence ID" value="ENSBIXP00005003847.1"/>
    <property type="gene ID" value="ENSBIXG00005000661.1"/>
</dbReference>
<dbReference type="STRING" id="30522.A0A4W2FEW0"/>
<evidence type="ECO:0000256" key="1">
    <source>
        <dbReference type="ARBA" id="ARBA00022679"/>
    </source>
</evidence>
<feature type="transmembrane region" description="Helical" evidence="2">
    <location>
        <begin position="51"/>
        <end position="78"/>
    </location>
</feature>